<comment type="caution">
    <text evidence="2">The sequence shown here is derived from an EMBL/GenBank/DDBJ whole genome shotgun (WGS) entry which is preliminary data.</text>
</comment>
<dbReference type="OrthoDB" id="1117602at2"/>
<keyword evidence="1" id="KW-0812">Transmembrane</keyword>
<dbReference type="GO" id="GO:0004143">
    <property type="term" value="F:ATP-dependent diacylglycerol kinase activity"/>
    <property type="evidence" value="ECO:0007669"/>
    <property type="project" value="InterPro"/>
</dbReference>
<proteinExistence type="predicted"/>
<feature type="transmembrane region" description="Helical" evidence="1">
    <location>
        <begin position="42"/>
        <end position="59"/>
    </location>
</feature>
<evidence type="ECO:0000256" key="1">
    <source>
        <dbReference type="SAM" id="Phobius"/>
    </source>
</evidence>
<keyword evidence="2" id="KW-0808">Transferase</keyword>
<protein>
    <submittedName>
        <fullName evidence="2">Phosphatidate cytidylyltransferase</fullName>
    </submittedName>
</protein>
<evidence type="ECO:0000313" key="2">
    <source>
        <dbReference type="EMBL" id="KAB2809884.1"/>
    </source>
</evidence>
<keyword evidence="3" id="KW-1185">Reference proteome</keyword>
<evidence type="ECO:0000313" key="3">
    <source>
        <dbReference type="Proteomes" id="UP000468650"/>
    </source>
</evidence>
<feature type="transmembrane region" description="Helical" evidence="1">
    <location>
        <begin position="186"/>
        <end position="206"/>
    </location>
</feature>
<organism evidence="2 3">
    <name type="scientific">Phaeocystidibacter luteus</name>
    <dbReference type="NCBI Taxonomy" id="911197"/>
    <lineage>
        <taxon>Bacteria</taxon>
        <taxon>Pseudomonadati</taxon>
        <taxon>Bacteroidota</taxon>
        <taxon>Flavobacteriia</taxon>
        <taxon>Flavobacteriales</taxon>
        <taxon>Phaeocystidibacteraceae</taxon>
        <taxon>Phaeocystidibacter</taxon>
    </lineage>
</organism>
<dbReference type="AlphaFoldDB" id="A0A6N6RHS1"/>
<dbReference type="EMBL" id="WBVO01000006">
    <property type="protein sequence ID" value="KAB2809884.1"/>
    <property type="molecule type" value="Genomic_DNA"/>
</dbReference>
<feature type="transmembrane region" description="Helical" evidence="1">
    <location>
        <begin position="12"/>
        <end position="30"/>
    </location>
</feature>
<feature type="transmembrane region" description="Helical" evidence="1">
    <location>
        <begin position="160"/>
        <end position="180"/>
    </location>
</feature>
<reference evidence="2 3" key="1">
    <citation type="submission" date="2019-09" db="EMBL/GenBank/DDBJ databases">
        <title>Genomes of family Cryomorphaceae.</title>
        <authorList>
            <person name="Bowman J.P."/>
        </authorList>
    </citation>
    <scope>NUCLEOTIDE SEQUENCE [LARGE SCALE GENOMIC DNA]</scope>
    <source>
        <strain evidence="2 3">LMG 25704</strain>
    </source>
</reference>
<keyword evidence="2" id="KW-0548">Nucleotidyltransferase</keyword>
<sequence length="225" mass="24611">MSAVQISDTSLLAEMSGAFLALFGISEYLYRRLSVRPEITRKISHIGTGILVLLFPLVLKSHWDVLILCSSFLVLLLLSFKYEFLKGINNVDRKTFGSVLYPVGVYITFCVYEELQFLSAFYIPVLILAISDPLAALVGRKTGWNPYRIFRDGKSVGGTIAFLISAFAIAALSFSLEGMWKELDSPLILCAAIAVTTTVAEAASAYGSDNLSIPVTGALLIFMMT</sequence>
<accession>A0A6N6RHS1</accession>
<dbReference type="RefSeq" id="WP_151667384.1">
    <property type="nucleotide sequence ID" value="NZ_WBVO01000006.1"/>
</dbReference>
<dbReference type="PANTHER" id="PTHR31303">
    <property type="entry name" value="CTP-DEPENDENT DIACYLGLYCEROL KINASE 1"/>
    <property type="match status" value="1"/>
</dbReference>
<gene>
    <name evidence="2" type="ORF">F8C67_08360</name>
</gene>
<dbReference type="PANTHER" id="PTHR31303:SF1">
    <property type="entry name" value="CTP-DEPENDENT DIACYLGLYCEROL KINASE 1"/>
    <property type="match status" value="1"/>
</dbReference>
<dbReference type="Proteomes" id="UP000468650">
    <property type="component" value="Unassembled WGS sequence"/>
</dbReference>
<name>A0A6N6RHS1_9FLAO</name>
<feature type="transmembrane region" description="Helical" evidence="1">
    <location>
        <begin position="65"/>
        <end position="84"/>
    </location>
</feature>
<dbReference type="InterPro" id="IPR037997">
    <property type="entry name" value="Dgk1-like"/>
</dbReference>
<keyword evidence="1" id="KW-0472">Membrane</keyword>
<feature type="transmembrane region" description="Helical" evidence="1">
    <location>
        <begin position="121"/>
        <end position="139"/>
    </location>
</feature>
<keyword evidence="1" id="KW-1133">Transmembrane helix</keyword>
<dbReference type="GO" id="GO:0016779">
    <property type="term" value="F:nucleotidyltransferase activity"/>
    <property type="evidence" value="ECO:0007669"/>
    <property type="project" value="UniProtKB-KW"/>
</dbReference>